<dbReference type="InterPro" id="IPR052158">
    <property type="entry name" value="INH-QAR"/>
</dbReference>
<sequence length="264" mass="28480">MNIKTYLYRFIQAAPLVMAAANGHSDKTLSLGVVVFDGYEPLDIWGPLELFSSMSGTKSIQLSVISHRPGLVTTKVPPSKLASKGATMATYIEATHSFADAPPLDILLIPGGVGNRALQENNDTSVQDFVAARYPSLQYLLSVCTGAAALAQAGVLEGRRATSSKAAWEWVVTHGVNVTWVPTARWVVDGNVWTSSGVSAGLDMVYAFLRHYYSDDIQGVEDMINLIEYAPHTDPHWDAFSIVHKVPGANLSESVVDCVRPAGF</sequence>
<protein>
    <submittedName>
        <fullName evidence="2">Class I glutamine amidotransferase-like protein</fullName>
    </submittedName>
</protein>
<comment type="caution">
    <text evidence="2">The sequence shown here is derived from an EMBL/GenBank/DDBJ whole genome shotgun (WGS) entry which is preliminary data.</text>
</comment>
<dbReference type="EMBL" id="MU853606">
    <property type="protein sequence ID" value="KAK4141797.1"/>
    <property type="molecule type" value="Genomic_DNA"/>
</dbReference>
<dbReference type="Pfam" id="PF01965">
    <property type="entry name" value="DJ-1_PfpI"/>
    <property type="match status" value="1"/>
</dbReference>
<proteinExistence type="predicted"/>
<dbReference type="Gene3D" id="3.40.50.880">
    <property type="match status" value="1"/>
</dbReference>
<evidence type="ECO:0000259" key="1">
    <source>
        <dbReference type="Pfam" id="PF01965"/>
    </source>
</evidence>
<keyword evidence="3" id="KW-1185">Reference proteome</keyword>
<dbReference type="SUPFAM" id="SSF52317">
    <property type="entry name" value="Class I glutamine amidotransferase-like"/>
    <property type="match status" value="1"/>
</dbReference>
<keyword evidence="2" id="KW-0315">Glutamine amidotransferase</keyword>
<gene>
    <name evidence="2" type="ORF">C8A04DRAFT_38837</name>
</gene>
<dbReference type="RefSeq" id="XP_062635168.1">
    <property type="nucleotide sequence ID" value="XM_062784362.1"/>
</dbReference>
<reference evidence="2" key="2">
    <citation type="submission" date="2023-05" db="EMBL/GenBank/DDBJ databases">
        <authorList>
            <consortium name="Lawrence Berkeley National Laboratory"/>
            <person name="Steindorff A."/>
            <person name="Hensen N."/>
            <person name="Bonometti L."/>
            <person name="Westerberg I."/>
            <person name="Brannstrom I.O."/>
            <person name="Guillou S."/>
            <person name="Cros-Aarteil S."/>
            <person name="Calhoun S."/>
            <person name="Haridas S."/>
            <person name="Kuo A."/>
            <person name="Mondo S."/>
            <person name="Pangilinan J."/>
            <person name="Riley R."/>
            <person name="Labutti K."/>
            <person name="Andreopoulos B."/>
            <person name="Lipzen A."/>
            <person name="Chen C."/>
            <person name="Yanf M."/>
            <person name="Daum C."/>
            <person name="Ng V."/>
            <person name="Clum A."/>
            <person name="Ohm R."/>
            <person name="Martin F."/>
            <person name="Silar P."/>
            <person name="Natvig D."/>
            <person name="Lalanne C."/>
            <person name="Gautier V."/>
            <person name="Ament-Velasquez S.L."/>
            <person name="Kruys A."/>
            <person name="Hutchinson M.I."/>
            <person name="Powell A.J."/>
            <person name="Barry K."/>
            <person name="Miller A.N."/>
            <person name="Grigoriev I.V."/>
            <person name="Debuchy R."/>
            <person name="Gladieux P."/>
            <person name="Thoren M.H."/>
            <person name="Johannesson H."/>
        </authorList>
    </citation>
    <scope>NUCLEOTIDE SEQUENCE</scope>
    <source>
        <strain evidence="2">CBS 141.50</strain>
    </source>
</reference>
<evidence type="ECO:0000313" key="2">
    <source>
        <dbReference type="EMBL" id="KAK4141797.1"/>
    </source>
</evidence>
<accession>A0AAN6UYY2</accession>
<reference evidence="2" key="1">
    <citation type="journal article" date="2023" name="Mol. Phylogenet. Evol.">
        <title>Genome-scale phylogeny and comparative genomics of the fungal order Sordariales.</title>
        <authorList>
            <person name="Hensen N."/>
            <person name="Bonometti L."/>
            <person name="Westerberg I."/>
            <person name="Brannstrom I.O."/>
            <person name="Guillou S."/>
            <person name="Cros-Aarteil S."/>
            <person name="Calhoun S."/>
            <person name="Haridas S."/>
            <person name="Kuo A."/>
            <person name="Mondo S."/>
            <person name="Pangilinan J."/>
            <person name="Riley R."/>
            <person name="LaButti K."/>
            <person name="Andreopoulos B."/>
            <person name="Lipzen A."/>
            <person name="Chen C."/>
            <person name="Yan M."/>
            <person name="Daum C."/>
            <person name="Ng V."/>
            <person name="Clum A."/>
            <person name="Steindorff A."/>
            <person name="Ohm R.A."/>
            <person name="Martin F."/>
            <person name="Silar P."/>
            <person name="Natvig D.O."/>
            <person name="Lalanne C."/>
            <person name="Gautier V."/>
            <person name="Ament-Velasquez S.L."/>
            <person name="Kruys A."/>
            <person name="Hutchinson M.I."/>
            <person name="Powell A.J."/>
            <person name="Barry K."/>
            <person name="Miller A.N."/>
            <person name="Grigoriev I.V."/>
            <person name="Debuchy R."/>
            <person name="Gladieux P."/>
            <person name="Hiltunen Thoren M."/>
            <person name="Johannesson H."/>
        </authorList>
    </citation>
    <scope>NUCLEOTIDE SEQUENCE</scope>
    <source>
        <strain evidence="2">CBS 141.50</strain>
    </source>
</reference>
<name>A0AAN6UYY2_9PEZI</name>
<dbReference type="AlphaFoldDB" id="A0AAN6UYY2"/>
<dbReference type="PANTHER" id="PTHR43130">
    <property type="entry name" value="ARAC-FAMILY TRANSCRIPTIONAL REGULATOR"/>
    <property type="match status" value="1"/>
</dbReference>
<dbReference type="Proteomes" id="UP001302676">
    <property type="component" value="Unassembled WGS sequence"/>
</dbReference>
<dbReference type="GeneID" id="87820975"/>
<dbReference type="PANTHER" id="PTHR43130:SF15">
    <property type="entry name" value="THIJ_PFPI FAMILY PROTEIN (AFU_ORTHOLOGUE AFUA_5G14240)"/>
    <property type="match status" value="1"/>
</dbReference>
<evidence type="ECO:0000313" key="3">
    <source>
        <dbReference type="Proteomes" id="UP001302676"/>
    </source>
</evidence>
<dbReference type="InterPro" id="IPR002818">
    <property type="entry name" value="DJ-1/PfpI"/>
</dbReference>
<dbReference type="InterPro" id="IPR029062">
    <property type="entry name" value="Class_I_gatase-like"/>
</dbReference>
<feature type="domain" description="DJ-1/PfpI" evidence="1">
    <location>
        <begin position="33"/>
        <end position="209"/>
    </location>
</feature>
<organism evidence="2 3">
    <name type="scientific">Dichotomopilus funicola</name>
    <dbReference type="NCBI Taxonomy" id="1934379"/>
    <lineage>
        <taxon>Eukaryota</taxon>
        <taxon>Fungi</taxon>
        <taxon>Dikarya</taxon>
        <taxon>Ascomycota</taxon>
        <taxon>Pezizomycotina</taxon>
        <taxon>Sordariomycetes</taxon>
        <taxon>Sordariomycetidae</taxon>
        <taxon>Sordariales</taxon>
        <taxon>Chaetomiaceae</taxon>
        <taxon>Dichotomopilus</taxon>
    </lineage>
</organism>
<dbReference type="CDD" id="cd03139">
    <property type="entry name" value="GATase1_PfpI_2"/>
    <property type="match status" value="1"/>
</dbReference>